<evidence type="ECO:0000256" key="1">
    <source>
        <dbReference type="SAM" id="MobiDB-lite"/>
    </source>
</evidence>
<evidence type="ECO:0000313" key="4">
    <source>
        <dbReference type="WBParaSite" id="EVEC_0000612601-mRNA-1"/>
    </source>
</evidence>
<dbReference type="AlphaFoldDB" id="A0A0N4V767"/>
<dbReference type="Proteomes" id="UP000274131">
    <property type="component" value="Unassembled WGS sequence"/>
</dbReference>
<protein>
    <submittedName>
        <fullName evidence="4">Microtubule-associated protein Jupiter</fullName>
    </submittedName>
</protein>
<feature type="region of interest" description="Disordered" evidence="1">
    <location>
        <begin position="1"/>
        <end position="69"/>
    </location>
</feature>
<accession>A0A0N4V767</accession>
<reference evidence="2 3" key="2">
    <citation type="submission" date="2018-10" db="EMBL/GenBank/DDBJ databases">
        <authorList>
            <consortium name="Pathogen Informatics"/>
        </authorList>
    </citation>
    <scope>NUCLEOTIDE SEQUENCE [LARGE SCALE GENOMIC DNA]</scope>
</reference>
<evidence type="ECO:0000313" key="3">
    <source>
        <dbReference type="Proteomes" id="UP000274131"/>
    </source>
</evidence>
<proteinExistence type="predicted"/>
<keyword evidence="3" id="KW-1185">Reference proteome</keyword>
<sequence length="69" mass="7357">MGNKQSASYDLNDGSVKRIDQVKDTVPTSAGDSGVTGKKLVTNSNESPPLQHLDRVEPPPDLPMRAPKA</sequence>
<dbReference type="WBParaSite" id="EVEC_0000612601-mRNA-1">
    <property type="protein sequence ID" value="EVEC_0000612601-mRNA-1"/>
    <property type="gene ID" value="EVEC_0000612601"/>
</dbReference>
<evidence type="ECO:0000313" key="2">
    <source>
        <dbReference type="EMBL" id="VDD90986.1"/>
    </source>
</evidence>
<reference evidence="4" key="1">
    <citation type="submission" date="2017-02" db="UniProtKB">
        <authorList>
            <consortium name="WormBaseParasite"/>
        </authorList>
    </citation>
    <scope>IDENTIFICATION</scope>
</reference>
<name>A0A0N4V767_ENTVE</name>
<organism evidence="4">
    <name type="scientific">Enterobius vermicularis</name>
    <name type="common">Human pinworm</name>
    <dbReference type="NCBI Taxonomy" id="51028"/>
    <lineage>
        <taxon>Eukaryota</taxon>
        <taxon>Metazoa</taxon>
        <taxon>Ecdysozoa</taxon>
        <taxon>Nematoda</taxon>
        <taxon>Chromadorea</taxon>
        <taxon>Rhabditida</taxon>
        <taxon>Spirurina</taxon>
        <taxon>Oxyuridomorpha</taxon>
        <taxon>Oxyuroidea</taxon>
        <taxon>Oxyuridae</taxon>
        <taxon>Enterobius</taxon>
    </lineage>
</organism>
<gene>
    <name evidence="2" type="ORF">EVEC_LOCUS5737</name>
</gene>
<dbReference type="EMBL" id="UXUI01008250">
    <property type="protein sequence ID" value="VDD90986.1"/>
    <property type="molecule type" value="Genomic_DNA"/>
</dbReference>